<evidence type="ECO:0000313" key="2">
    <source>
        <dbReference type="EMBL" id="OGF72826.1"/>
    </source>
</evidence>
<sequence>MQIESPSGYGLAERTCIGVNKKETTWCVALAELCSQIKYSPISPPYGGLGGQWRGWRGAQNRPRRQPERLQLGT</sequence>
<accession>A0A1F5WAY6</accession>
<dbReference type="Proteomes" id="UP000178743">
    <property type="component" value="Unassembled WGS sequence"/>
</dbReference>
<dbReference type="EMBL" id="MFHP01000007">
    <property type="protein sequence ID" value="OGF72826.1"/>
    <property type="molecule type" value="Genomic_DNA"/>
</dbReference>
<proteinExistence type="predicted"/>
<dbReference type="AlphaFoldDB" id="A0A1F5WAY6"/>
<gene>
    <name evidence="2" type="ORF">A3C05_00545</name>
</gene>
<protein>
    <submittedName>
        <fullName evidence="2">Uncharacterized protein</fullName>
    </submittedName>
</protein>
<organism evidence="2 3">
    <name type="scientific">Candidatus Giovannonibacteria bacterium RIFCSPHIGHO2_02_FULL_45_40</name>
    <dbReference type="NCBI Taxonomy" id="1798337"/>
    <lineage>
        <taxon>Bacteria</taxon>
        <taxon>Candidatus Giovannoniibacteriota</taxon>
    </lineage>
</organism>
<comment type="caution">
    <text evidence="2">The sequence shown here is derived from an EMBL/GenBank/DDBJ whole genome shotgun (WGS) entry which is preliminary data.</text>
</comment>
<reference evidence="2 3" key="1">
    <citation type="journal article" date="2016" name="Nat. Commun.">
        <title>Thousands of microbial genomes shed light on interconnected biogeochemical processes in an aquifer system.</title>
        <authorList>
            <person name="Anantharaman K."/>
            <person name="Brown C.T."/>
            <person name="Hug L.A."/>
            <person name="Sharon I."/>
            <person name="Castelle C.J."/>
            <person name="Probst A.J."/>
            <person name="Thomas B.C."/>
            <person name="Singh A."/>
            <person name="Wilkins M.J."/>
            <person name="Karaoz U."/>
            <person name="Brodie E.L."/>
            <person name="Williams K.H."/>
            <person name="Hubbard S.S."/>
            <person name="Banfield J.F."/>
        </authorList>
    </citation>
    <scope>NUCLEOTIDE SEQUENCE [LARGE SCALE GENOMIC DNA]</scope>
</reference>
<evidence type="ECO:0000313" key="3">
    <source>
        <dbReference type="Proteomes" id="UP000178743"/>
    </source>
</evidence>
<evidence type="ECO:0000256" key="1">
    <source>
        <dbReference type="SAM" id="MobiDB-lite"/>
    </source>
</evidence>
<feature type="region of interest" description="Disordered" evidence="1">
    <location>
        <begin position="53"/>
        <end position="74"/>
    </location>
</feature>
<name>A0A1F5WAY6_9BACT</name>